<name>F7XFM4_SINMM</name>
<dbReference type="PATRIC" id="fig|707241.3.peg.5200"/>
<sequence length="58" mass="6742">MTNGDEQSCRMAAAYRVGGDRHLDGRQWRVAGQFIERLWRAIKYEEVYTTPTKPCPKP</sequence>
<reference evidence="1 2" key="1">
    <citation type="journal article" date="2011" name="J. Biotechnol.">
        <title>The complete genome sequence of the dominant Sinorhizobium meliloti field isolate SM11 extends the S. meliloti pan-genome.</title>
        <authorList>
            <person name="Schneiker-Bekel S."/>
            <person name="Wibberg D."/>
            <person name="Bekel T."/>
            <person name="Blom J."/>
            <person name="Linke B."/>
            <person name="Neuweger H."/>
            <person name="Stiens M."/>
            <person name="Vorholter F.J."/>
            <person name="Weidner S."/>
            <person name="Goesmann A."/>
            <person name="Puhler A."/>
            <person name="Schluter A."/>
        </authorList>
    </citation>
    <scope>NUCLEOTIDE SEQUENCE [LARGE SCALE GENOMIC DNA]</scope>
    <source>
        <strain evidence="1 2">SM11</strain>
        <plasmid evidence="2">pSmeSM11c</plasmid>
    </source>
</reference>
<accession>F7XFM4</accession>
<dbReference type="KEGG" id="smx:SM11_pC1271"/>
<proteinExistence type="predicted"/>
<evidence type="ECO:0000313" key="1">
    <source>
        <dbReference type="EMBL" id="AEH82344.1"/>
    </source>
</evidence>
<dbReference type="AlphaFoldDB" id="F7XFM4"/>
<evidence type="ECO:0000313" key="2">
    <source>
        <dbReference type="Proteomes" id="UP000009045"/>
    </source>
</evidence>
<protein>
    <submittedName>
        <fullName evidence="1">Uncharacterized protein</fullName>
    </submittedName>
</protein>
<dbReference type="HOGENOM" id="CLU_2976860_0_0_5"/>
<geneLocation type="plasmid" evidence="1 2">
    <name>pSmeSM11c</name>
</geneLocation>
<gene>
    <name evidence="1" type="ordered locus">SM11_pC1271</name>
</gene>
<organism evidence="1 2">
    <name type="scientific">Sinorhizobium meliloti (strain SM11)</name>
    <dbReference type="NCBI Taxonomy" id="707241"/>
    <lineage>
        <taxon>Bacteria</taxon>
        <taxon>Pseudomonadati</taxon>
        <taxon>Pseudomonadota</taxon>
        <taxon>Alphaproteobacteria</taxon>
        <taxon>Hyphomicrobiales</taxon>
        <taxon>Rhizobiaceae</taxon>
        <taxon>Sinorhizobium/Ensifer group</taxon>
        <taxon>Sinorhizobium</taxon>
    </lineage>
</organism>
<keyword evidence="1" id="KW-0614">Plasmid</keyword>
<dbReference type="EMBL" id="CP001831">
    <property type="protein sequence ID" value="AEH82344.1"/>
    <property type="molecule type" value="Genomic_DNA"/>
</dbReference>
<dbReference type="Proteomes" id="UP000009045">
    <property type="component" value="Plasmid pSmeSM11c"/>
</dbReference>